<organism evidence="1 2">
    <name type="scientific">Solanum commersonii</name>
    <name type="common">Commerson's wild potato</name>
    <name type="synonym">Commerson's nightshade</name>
    <dbReference type="NCBI Taxonomy" id="4109"/>
    <lineage>
        <taxon>Eukaryota</taxon>
        <taxon>Viridiplantae</taxon>
        <taxon>Streptophyta</taxon>
        <taxon>Embryophyta</taxon>
        <taxon>Tracheophyta</taxon>
        <taxon>Spermatophyta</taxon>
        <taxon>Magnoliopsida</taxon>
        <taxon>eudicotyledons</taxon>
        <taxon>Gunneridae</taxon>
        <taxon>Pentapetalae</taxon>
        <taxon>asterids</taxon>
        <taxon>lamiids</taxon>
        <taxon>Solanales</taxon>
        <taxon>Solanaceae</taxon>
        <taxon>Solanoideae</taxon>
        <taxon>Solaneae</taxon>
        <taxon>Solanum</taxon>
    </lineage>
</organism>
<accession>A0A9J5VYD2</accession>
<dbReference type="Proteomes" id="UP000824120">
    <property type="component" value="Unassembled WGS sequence"/>
</dbReference>
<name>A0A9J5VYD2_SOLCO</name>
<dbReference type="AlphaFoldDB" id="A0A9J5VYD2"/>
<proteinExistence type="predicted"/>
<dbReference type="EMBL" id="JACXVP010000302">
    <property type="protein sequence ID" value="KAG5567982.1"/>
    <property type="molecule type" value="Genomic_DNA"/>
</dbReference>
<reference evidence="1" key="1">
    <citation type="submission" date="2020-09" db="EMBL/GenBank/DDBJ databases">
        <title>De no assembly of potato wild relative species, Solanum commersonii.</title>
        <authorList>
            <person name="Cho K."/>
        </authorList>
    </citation>
    <scope>NUCLEOTIDE SEQUENCE</scope>
    <source>
        <strain evidence="1">LZ3.2</strain>
        <tissue evidence="1">Leaf</tissue>
    </source>
</reference>
<evidence type="ECO:0000313" key="2">
    <source>
        <dbReference type="Proteomes" id="UP000824120"/>
    </source>
</evidence>
<sequence>MSLPTSRFLRQSVEGVDEGSKKMDQVWNHRGVTSCVLLNLTTPSSKRPASPALLRWLLAQLFQPYRLLPSEKRHAPPYPRLFSPLPLNSSAFTEVTSSRFSTESNNTFVFKRLPRRLYASWLLAR</sequence>
<comment type="caution">
    <text evidence="1">The sequence shown here is derived from an EMBL/GenBank/DDBJ whole genome shotgun (WGS) entry which is preliminary data.</text>
</comment>
<keyword evidence="2" id="KW-1185">Reference proteome</keyword>
<gene>
    <name evidence="1" type="ORF">H5410_064999</name>
</gene>
<protein>
    <submittedName>
        <fullName evidence="1">Uncharacterized protein</fullName>
    </submittedName>
</protein>
<evidence type="ECO:0000313" key="1">
    <source>
        <dbReference type="EMBL" id="KAG5567982.1"/>
    </source>
</evidence>